<dbReference type="Proteomes" id="UP001419268">
    <property type="component" value="Unassembled WGS sequence"/>
</dbReference>
<comment type="caution">
    <text evidence="2">The sequence shown here is derived from an EMBL/GenBank/DDBJ whole genome shotgun (WGS) entry which is preliminary data.</text>
</comment>
<reference evidence="2 3" key="1">
    <citation type="submission" date="2024-01" db="EMBL/GenBank/DDBJ databases">
        <title>Genome assemblies of Stephania.</title>
        <authorList>
            <person name="Yang L."/>
        </authorList>
    </citation>
    <scope>NUCLEOTIDE SEQUENCE [LARGE SCALE GENOMIC DNA]</scope>
    <source>
        <strain evidence="2">JXDWG</strain>
        <tissue evidence="2">Leaf</tissue>
    </source>
</reference>
<evidence type="ECO:0000313" key="2">
    <source>
        <dbReference type="EMBL" id="KAK9104617.1"/>
    </source>
</evidence>
<feature type="compositionally biased region" description="Basic and acidic residues" evidence="1">
    <location>
        <begin position="11"/>
        <end position="43"/>
    </location>
</feature>
<feature type="region of interest" description="Disordered" evidence="1">
    <location>
        <begin position="1"/>
        <end position="55"/>
    </location>
</feature>
<sequence>MAGAAPAAEQPRMRAAADKEYYPALRGEGERSGERGETEEGGRRRGGQTVLTGESGRVCARRRRLSSLAGVRGGTWNVVFCGGPVVRQSSGDGQWRRRRDLRRRRGRKEQRRRRRKEGSVAAEWR</sequence>
<proteinExistence type="predicted"/>
<feature type="compositionally biased region" description="Basic residues" evidence="1">
    <location>
        <begin position="96"/>
        <end position="116"/>
    </location>
</feature>
<dbReference type="EMBL" id="JBBNAG010000009">
    <property type="protein sequence ID" value="KAK9104617.1"/>
    <property type="molecule type" value="Genomic_DNA"/>
</dbReference>
<evidence type="ECO:0000313" key="3">
    <source>
        <dbReference type="Proteomes" id="UP001419268"/>
    </source>
</evidence>
<feature type="region of interest" description="Disordered" evidence="1">
    <location>
        <begin position="87"/>
        <end position="125"/>
    </location>
</feature>
<accession>A0AAP0F665</accession>
<keyword evidence="3" id="KW-1185">Reference proteome</keyword>
<dbReference type="AlphaFoldDB" id="A0AAP0F665"/>
<organism evidence="2 3">
    <name type="scientific">Stephania cephalantha</name>
    <dbReference type="NCBI Taxonomy" id="152367"/>
    <lineage>
        <taxon>Eukaryota</taxon>
        <taxon>Viridiplantae</taxon>
        <taxon>Streptophyta</taxon>
        <taxon>Embryophyta</taxon>
        <taxon>Tracheophyta</taxon>
        <taxon>Spermatophyta</taxon>
        <taxon>Magnoliopsida</taxon>
        <taxon>Ranunculales</taxon>
        <taxon>Menispermaceae</taxon>
        <taxon>Menispermoideae</taxon>
        <taxon>Cissampelideae</taxon>
        <taxon>Stephania</taxon>
    </lineage>
</organism>
<protein>
    <submittedName>
        <fullName evidence="2">Uncharacterized protein</fullName>
    </submittedName>
</protein>
<evidence type="ECO:0000256" key="1">
    <source>
        <dbReference type="SAM" id="MobiDB-lite"/>
    </source>
</evidence>
<gene>
    <name evidence="2" type="ORF">Scep_021461</name>
</gene>
<name>A0AAP0F665_9MAGN</name>